<reference evidence="9" key="1">
    <citation type="submission" date="2023-10" db="EMBL/GenBank/DDBJ databases">
        <title>Genome assemblies of two species of porcelain crab, Petrolisthes cinctipes and Petrolisthes manimaculis (Anomura: Porcellanidae).</title>
        <authorList>
            <person name="Angst P."/>
        </authorList>
    </citation>
    <scope>NUCLEOTIDE SEQUENCE</scope>
    <source>
        <strain evidence="9">PB745_01</strain>
        <tissue evidence="9">Gill</tissue>
    </source>
</reference>
<dbReference type="Pfam" id="PF06825">
    <property type="entry name" value="HSBP1"/>
    <property type="match status" value="1"/>
</dbReference>
<gene>
    <name evidence="9" type="ORF">Pcinc_030771</name>
</gene>
<evidence type="ECO:0000256" key="8">
    <source>
        <dbReference type="SAM" id="MobiDB-lite"/>
    </source>
</evidence>
<accession>A0AAE1EY41</accession>
<comment type="similarity">
    <text evidence="2">Belongs to the HSBP1 family.</text>
</comment>
<evidence type="ECO:0000256" key="2">
    <source>
        <dbReference type="ARBA" id="ARBA00006349"/>
    </source>
</evidence>
<sequence length="89" mass="9914">MADLRTSVGGGGDVRNDADMAVSVTSPDPKNVQELTQYVTVLLQQMQERFQTMSDQIITRIDEMGNRIDDLERNIADLMTQAGPEEVDK</sequence>
<evidence type="ECO:0000256" key="1">
    <source>
        <dbReference type="ARBA" id="ARBA00004123"/>
    </source>
</evidence>
<dbReference type="GO" id="GO:0005829">
    <property type="term" value="C:cytosol"/>
    <property type="evidence" value="ECO:0007669"/>
    <property type="project" value="TreeGrafter"/>
</dbReference>
<keyword evidence="10" id="KW-1185">Reference proteome</keyword>
<feature type="coiled-coil region" evidence="7">
    <location>
        <begin position="54"/>
        <end position="81"/>
    </location>
</feature>
<dbReference type="FunFam" id="1.20.5.430:FF:000002">
    <property type="entry name" value="Heat shock factor-binding protein 1"/>
    <property type="match status" value="1"/>
</dbReference>
<organism evidence="9 10">
    <name type="scientific">Petrolisthes cinctipes</name>
    <name type="common">Flat porcelain crab</name>
    <dbReference type="NCBI Taxonomy" id="88211"/>
    <lineage>
        <taxon>Eukaryota</taxon>
        <taxon>Metazoa</taxon>
        <taxon>Ecdysozoa</taxon>
        <taxon>Arthropoda</taxon>
        <taxon>Crustacea</taxon>
        <taxon>Multicrustacea</taxon>
        <taxon>Malacostraca</taxon>
        <taxon>Eumalacostraca</taxon>
        <taxon>Eucarida</taxon>
        <taxon>Decapoda</taxon>
        <taxon>Pleocyemata</taxon>
        <taxon>Anomura</taxon>
        <taxon>Galatheoidea</taxon>
        <taxon>Porcellanidae</taxon>
        <taxon>Petrolisthes</taxon>
    </lineage>
</organism>
<dbReference type="AlphaFoldDB" id="A0AAE1EY41"/>
<dbReference type="PANTHER" id="PTHR19424">
    <property type="entry name" value="HEAT SHOCK FACTOR BINDING PROTEIN 1"/>
    <property type="match status" value="1"/>
</dbReference>
<evidence type="ECO:0000256" key="4">
    <source>
        <dbReference type="ARBA" id="ARBA00037689"/>
    </source>
</evidence>
<comment type="caution">
    <text evidence="9">The sequence shown here is derived from an EMBL/GenBank/DDBJ whole genome shotgun (WGS) entry which is preliminary data.</text>
</comment>
<evidence type="ECO:0000313" key="10">
    <source>
        <dbReference type="Proteomes" id="UP001286313"/>
    </source>
</evidence>
<name>A0AAE1EY41_PETCI</name>
<dbReference type="Gene3D" id="1.20.5.430">
    <property type="match status" value="1"/>
</dbReference>
<evidence type="ECO:0000256" key="5">
    <source>
        <dbReference type="ARBA" id="ARBA00038772"/>
    </source>
</evidence>
<dbReference type="GO" id="GO:0003714">
    <property type="term" value="F:transcription corepressor activity"/>
    <property type="evidence" value="ECO:0007669"/>
    <property type="project" value="InterPro"/>
</dbReference>
<evidence type="ECO:0000256" key="3">
    <source>
        <dbReference type="ARBA" id="ARBA00023242"/>
    </source>
</evidence>
<dbReference type="EMBL" id="JAWQEG010004007">
    <property type="protein sequence ID" value="KAK3863464.1"/>
    <property type="molecule type" value="Genomic_DNA"/>
</dbReference>
<dbReference type="GO" id="GO:0005634">
    <property type="term" value="C:nucleus"/>
    <property type="evidence" value="ECO:0007669"/>
    <property type="project" value="UniProtKB-SubCell"/>
</dbReference>
<protein>
    <recommendedName>
        <fullName evidence="6">Heat shock factor-binding protein 1</fullName>
    </recommendedName>
</protein>
<evidence type="ECO:0000256" key="7">
    <source>
        <dbReference type="SAM" id="Coils"/>
    </source>
</evidence>
<comment type="function">
    <text evidence="4">Negative regulator of the heat shock response. Negatively affects HSF1 DNA-binding activity. May have a role in the suppression of the activation of the stress response during the aging process.</text>
</comment>
<evidence type="ECO:0000313" key="9">
    <source>
        <dbReference type="EMBL" id="KAK3863464.1"/>
    </source>
</evidence>
<dbReference type="InterPro" id="IPR009643">
    <property type="entry name" value="HS1-bd"/>
</dbReference>
<feature type="region of interest" description="Disordered" evidence="8">
    <location>
        <begin position="1"/>
        <end position="28"/>
    </location>
</feature>
<dbReference type="PANTHER" id="PTHR19424:SF0">
    <property type="entry name" value="HEAT SHOCK FACTOR BINDING PROTEIN 1"/>
    <property type="match status" value="1"/>
</dbReference>
<dbReference type="GO" id="GO:0070370">
    <property type="term" value="P:cellular heat acclimation"/>
    <property type="evidence" value="ECO:0007669"/>
    <property type="project" value="TreeGrafter"/>
</dbReference>
<dbReference type="Proteomes" id="UP001286313">
    <property type="component" value="Unassembled WGS sequence"/>
</dbReference>
<keyword evidence="3" id="KW-0539">Nucleus</keyword>
<evidence type="ECO:0000256" key="6">
    <source>
        <dbReference type="ARBA" id="ARBA00039223"/>
    </source>
</evidence>
<keyword evidence="7" id="KW-0175">Coiled coil</keyword>
<comment type="subunit">
    <text evidence="5">Homohexamer. Associates with heptad repeats of HSF1 trimers and probably also HSF1 monomers, and with HSP70. Association with HSF1 trimers and HSP70 coincides with attenuation of heat shock response and the conversion of HSF1 trimer to monomer.</text>
</comment>
<comment type="subcellular location">
    <subcellularLocation>
        <location evidence="1">Nucleus</location>
    </subcellularLocation>
</comment>
<proteinExistence type="inferred from homology"/>